<dbReference type="EMBL" id="JACEFO010003144">
    <property type="protein sequence ID" value="KAF8644200.1"/>
    <property type="molecule type" value="Genomic_DNA"/>
</dbReference>
<gene>
    <name evidence="2" type="ORF">HU200_066516</name>
</gene>
<dbReference type="AlphaFoldDB" id="A0A834ZY28"/>
<name>A0A834ZY28_9POAL</name>
<reference evidence="2" key="1">
    <citation type="submission" date="2020-07" db="EMBL/GenBank/DDBJ databases">
        <title>Genome sequence and genetic diversity analysis of an under-domesticated orphan crop, white fonio (Digitaria exilis).</title>
        <authorList>
            <person name="Bennetzen J.L."/>
            <person name="Chen S."/>
            <person name="Ma X."/>
            <person name="Wang X."/>
            <person name="Yssel A.E.J."/>
            <person name="Chaluvadi S.R."/>
            <person name="Johnson M."/>
            <person name="Gangashetty P."/>
            <person name="Hamidou F."/>
            <person name="Sanogo M.D."/>
            <person name="Zwaenepoel A."/>
            <person name="Wallace J."/>
            <person name="Van De Peer Y."/>
            <person name="Van Deynze A."/>
        </authorList>
    </citation>
    <scope>NUCLEOTIDE SEQUENCE</scope>
    <source>
        <tissue evidence="2">Leaves</tissue>
    </source>
</reference>
<evidence type="ECO:0000256" key="1">
    <source>
        <dbReference type="SAM" id="MobiDB-lite"/>
    </source>
</evidence>
<feature type="region of interest" description="Disordered" evidence="1">
    <location>
        <begin position="599"/>
        <end position="639"/>
    </location>
</feature>
<evidence type="ECO:0000313" key="3">
    <source>
        <dbReference type="Proteomes" id="UP000636709"/>
    </source>
</evidence>
<feature type="compositionally biased region" description="Basic and acidic residues" evidence="1">
    <location>
        <begin position="10"/>
        <end position="21"/>
    </location>
</feature>
<evidence type="ECO:0000313" key="2">
    <source>
        <dbReference type="EMBL" id="KAF8644200.1"/>
    </source>
</evidence>
<dbReference type="Proteomes" id="UP000636709">
    <property type="component" value="Unassembled WGS sequence"/>
</dbReference>
<feature type="compositionally biased region" description="Basic and acidic residues" evidence="1">
    <location>
        <begin position="97"/>
        <end position="113"/>
    </location>
</feature>
<accession>A0A834ZY28</accession>
<sequence>MEGCIQGANPRKEASKFERSRRSVGCVRGQSKNLDQGTPRGGAPSPRLLSNKVESPYPIERGMDVRSNHPLPAHPGIRRSTPIVGNTDRLALNTSKGGHEERKRLENSLEPRQTRQGSRISGLGGYTRGCASAPPRTPRTREGTKATKASTNISPAGLNLTPMEARGLLPAKAHHDNFTTASVALEGGETLERGSTLDVDDHPRAGTPATIEAQQRSSLPYREQRPGLCDPSTPVMMTLLCKRRDSLRHATAHAADKTPAKSTRHSVILCQLLLDFARLGYAITLEGNPRRRSSKSNPRSIDSTITMPSAGCATWTTRQRLRHSRPIALLNALTNGLGSSSPSPALLVIHYYEQHEPGAPHRCWDVRPRGRNQDKNSRLPSGQRALAPLRLQLLTLLHPSQWPHADDTGRPIPARPSCARLAAAAAVHPPTPHVPLVDDWTDGGEASRPHPARSAPIRSPHLTRRPPGPATTRASLVRADPYKIPRLESGAAFTPLILLQATPRYFLIAFTVSAPSAKASRRFGAGPGAPSRSGRGARDARPAAGRTAPFPVRDRPRKAIGVDFIINEKLSIHRIPSRIKHSFVTEVWPLTTKNHAATATRGRQLFAPPQRPTNASLRDGDAPAGRGRKEERDGERATKRVASGFTARGVRPIGAQGGRFTSRPVGWLRPQRFPFFPFTFGRPAARLLLLRACALVFPHPFSSPHLTRPCGGGVVGPNTEIRLPTTLVRPTPPQVMGFQVAAVAPSPCARALLLLALDLILATDARVPRRRRMRGAREIPVAANWGAGAMASGRARRGRASLVGWGRARDAEFLKKIEELAAAAGVQPAGCGASSVGVPLSLRMLKRKKQQQQQVARAGGGSRRRGGRGASVGRAFSSMVLIVRELQSFALRQMRDALLCDDGPGARPGGDARLLRLALPATSSPARPRSWSPSCSSSPTSPSTPWATASPPRLPPSRSAPPTAVAAVIDTTHRAEPRFDAASVKTFSVGRTASVGGTAAVAARPPPVAGCHRRRPVRRQPSTPAGRAAPDAVDADEQAILGDDWSTEASRHAGQRFARGALSDPDVLLKTEDHAEHVRTQQRYDAGRRRMTRGNSLILANCAHSSTLVQNEHDRVASDARALRPYATFPVKARDDLAARRRLPVSHRGRAPGNAHHAAAYSNFL</sequence>
<proteinExistence type="predicted"/>
<keyword evidence="3" id="KW-1185">Reference proteome</keyword>
<feature type="region of interest" description="Disordered" evidence="1">
    <location>
        <begin position="362"/>
        <end position="381"/>
    </location>
</feature>
<feature type="region of interest" description="Disordered" evidence="1">
    <location>
        <begin position="1004"/>
        <end position="1032"/>
    </location>
</feature>
<protein>
    <submittedName>
        <fullName evidence="2">Uncharacterized protein</fullName>
    </submittedName>
</protein>
<feature type="region of interest" description="Disordered" evidence="1">
    <location>
        <begin position="1"/>
        <end position="55"/>
    </location>
</feature>
<feature type="region of interest" description="Disordered" evidence="1">
    <location>
        <begin position="847"/>
        <end position="870"/>
    </location>
</feature>
<feature type="compositionally biased region" description="Basic and acidic residues" evidence="1">
    <location>
        <begin position="627"/>
        <end position="638"/>
    </location>
</feature>
<dbReference type="OrthoDB" id="1924189at2759"/>
<feature type="compositionally biased region" description="Low complexity" evidence="1">
    <location>
        <begin position="921"/>
        <end position="951"/>
    </location>
</feature>
<comment type="caution">
    <text evidence="2">The sequence shown here is derived from an EMBL/GenBank/DDBJ whole genome shotgun (WGS) entry which is preliminary data.</text>
</comment>
<feature type="region of interest" description="Disordered" evidence="1">
    <location>
        <begin position="519"/>
        <end position="553"/>
    </location>
</feature>
<feature type="region of interest" description="Disordered" evidence="1">
    <location>
        <begin position="91"/>
        <end position="159"/>
    </location>
</feature>
<organism evidence="2 3">
    <name type="scientific">Digitaria exilis</name>
    <dbReference type="NCBI Taxonomy" id="1010633"/>
    <lineage>
        <taxon>Eukaryota</taxon>
        <taxon>Viridiplantae</taxon>
        <taxon>Streptophyta</taxon>
        <taxon>Embryophyta</taxon>
        <taxon>Tracheophyta</taxon>
        <taxon>Spermatophyta</taxon>
        <taxon>Magnoliopsida</taxon>
        <taxon>Liliopsida</taxon>
        <taxon>Poales</taxon>
        <taxon>Poaceae</taxon>
        <taxon>PACMAD clade</taxon>
        <taxon>Panicoideae</taxon>
        <taxon>Panicodae</taxon>
        <taxon>Paniceae</taxon>
        <taxon>Anthephorinae</taxon>
        <taxon>Digitaria</taxon>
    </lineage>
</organism>
<feature type="region of interest" description="Disordered" evidence="1">
    <location>
        <begin position="921"/>
        <end position="964"/>
    </location>
</feature>
<feature type="region of interest" description="Disordered" evidence="1">
    <location>
        <begin position="441"/>
        <end position="476"/>
    </location>
</feature>
<feature type="compositionally biased region" description="Basic and acidic residues" evidence="1">
    <location>
        <begin position="362"/>
        <end position="377"/>
    </location>
</feature>